<protein>
    <submittedName>
        <fullName evidence="2">Uncharacterized protein</fullName>
    </submittedName>
</protein>
<dbReference type="EMBL" id="JAETXX010000002">
    <property type="protein sequence ID" value="MCF8714230.1"/>
    <property type="molecule type" value="Genomic_DNA"/>
</dbReference>
<evidence type="ECO:0000313" key="2">
    <source>
        <dbReference type="EMBL" id="MCF8714230.1"/>
    </source>
</evidence>
<sequence>MMEKKPKKCITSKKAKKLQDRYVKVIEKALKKEFKKDICRDFSWSLEELEDYIAYVKSEAKEKGYKDLGLRFFMGKYEDDEEKGDVTMFIAPTGTKENMVLKSAVSDDDDDTIEDIDPYNSGHSRIPPRNY</sequence>
<evidence type="ECO:0000256" key="1">
    <source>
        <dbReference type="SAM" id="MobiDB-lite"/>
    </source>
</evidence>
<comment type="caution">
    <text evidence="2">The sequence shown here is derived from an EMBL/GenBank/DDBJ whole genome shotgun (WGS) entry which is preliminary data.</text>
</comment>
<feature type="compositionally biased region" description="Acidic residues" evidence="1">
    <location>
        <begin position="106"/>
        <end position="117"/>
    </location>
</feature>
<reference evidence="2 3" key="1">
    <citation type="submission" date="2021-01" db="EMBL/GenBank/DDBJ databases">
        <title>Genome sequencing of Joostella atrarenae M1-2 (= KCTC 23194).</title>
        <authorList>
            <person name="Zakaria M.R."/>
            <person name="Lam M.Q."/>
            <person name="Chong C.S."/>
        </authorList>
    </citation>
    <scope>NUCLEOTIDE SEQUENCE [LARGE SCALE GENOMIC DNA]</scope>
    <source>
        <strain evidence="2 3">M1-2</strain>
    </source>
</reference>
<accession>A0ABS9J1D5</accession>
<dbReference type="Proteomes" id="UP000829517">
    <property type="component" value="Unassembled WGS sequence"/>
</dbReference>
<feature type="region of interest" description="Disordered" evidence="1">
    <location>
        <begin position="101"/>
        <end position="131"/>
    </location>
</feature>
<name>A0ABS9J1D5_9FLAO</name>
<dbReference type="RefSeq" id="WP_236958192.1">
    <property type="nucleotide sequence ID" value="NZ_JAETXX010000002.1"/>
</dbReference>
<proteinExistence type="predicted"/>
<keyword evidence="3" id="KW-1185">Reference proteome</keyword>
<evidence type="ECO:0000313" key="3">
    <source>
        <dbReference type="Proteomes" id="UP000829517"/>
    </source>
</evidence>
<gene>
    <name evidence="2" type="ORF">JM658_05250</name>
</gene>
<organism evidence="2 3">
    <name type="scientific">Joostella atrarenae</name>
    <dbReference type="NCBI Taxonomy" id="679257"/>
    <lineage>
        <taxon>Bacteria</taxon>
        <taxon>Pseudomonadati</taxon>
        <taxon>Bacteroidota</taxon>
        <taxon>Flavobacteriia</taxon>
        <taxon>Flavobacteriales</taxon>
        <taxon>Flavobacteriaceae</taxon>
        <taxon>Joostella</taxon>
    </lineage>
</organism>